<evidence type="ECO:0000256" key="5">
    <source>
        <dbReference type="ARBA" id="ARBA00022741"/>
    </source>
</evidence>
<dbReference type="NCBIfam" id="TIGR01007">
    <property type="entry name" value="eps_fam"/>
    <property type="match status" value="1"/>
</dbReference>
<feature type="transmembrane region" description="Helical" evidence="9">
    <location>
        <begin position="35"/>
        <end position="56"/>
    </location>
</feature>
<dbReference type="InterPro" id="IPR005702">
    <property type="entry name" value="Wzc-like_C"/>
</dbReference>
<organism evidence="11 12">
    <name type="scientific">Enteractinococcus fodinae</name>
    <dbReference type="NCBI Taxonomy" id="684663"/>
    <lineage>
        <taxon>Bacteria</taxon>
        <taxon>Bacillati</taxon>
        <taxon>Actinomycetota</taxon>
        <taxon>Actinomycetes</taxon>
        <taxon>Micrococcales</taxon>
        <taxon>Micrococcaceae</taxon>
    </lineage>
</organism>
<dbReference type="PANTHER" id="PTHR32309:SF13">
    <property type="entry name" value="FERRIC ENTEROBACTIN TRANSPORT PROTEIN FEPE"/>
    <property type="match status" value="1"/>
</dbReference>
<keyword evidence="6" id="KW-0067">ATP-binding</keyword>
<dbReference type="RefSeq" id="WP_310170510.1">
    <property type="nucleotide sequence ID" value="NZ_BAABHE010000002.1"/>
</dbReference>
<dbReference type="EMBL" id="JAVDYJ010000001">
    <property type="protein sequence ID" value="MDR7346060.1"/>
    <property type="molecule type" value="Genomic_DNA"/>
</dbReference>
<evidence type="ECO:0000256" key="1">
    <source>
        <dbReference type="ARBA" id="ARBA00004651"/>
    </source>
</evidence>
<dbReference type="Gene3D" id="3.40.50.300">
    <property type="entry name" value="P-loop containing nucleotide triphosphate hydrolases"/>
    <property type="match status" value="1"/>
</dbReference>
<dbReference type="Pfam" id="PF02706">
    <property type="entry name" value="Wzz"/>
    <property type="match status" value="1"/>
</dbReference>
<dbReference type="PANTHER" id="PTHR32309">
    <property type="entry name" value="TYROSINE-PROTEIN KINASE"/>
    <property type="match status" value="1"/>
</dbReference>
<proteinExistence type="inferred from homology"/>
<evidence type="ECO:0000256" key="7">
    <source>
        <dbReference type="ARBA" id="ARBA00022989"/>
    </source>
</evidence>
<evidence type="ECO:0000313" key="11">
    <source>
        <dbReference type="EMBL" id="MDR7346060.1"/>
    </source>
</evidence>
<evidence type="ECO:0000256" key="4">
    <source>
        <dbReference type="ARBA" id="ARBA00022692"/>
    </source>
</evidence>
<evidence type="ECO:0000256" key="9">
    <source>
        <dbReference type="SAM" id="Phobius"/>
    </source>
</evidence>
<keyword evidence="8 9" id="KW-0472">Membrane</keyword>
<dbReference type="CDD" id="cd05387">
    <property type="entry name" value="BY-kinase"/>
    <property type="match status" value="1"/>
</dbReference>
<evidence type="ECO:0000256" key="6">
    <source>
        <dbReference type="ARBA" id="ARBA00022840"/>
    </source>
</evidence>
<dbReference type="SUPFAM" id="SSF52540">
    <property type="entry name" value="P-loop containing nucleoside triphosphate hydrolases"/>
    <property type="match status" value="1"/>
</dbReference>
<gene>
    <name evidence="11" type="ORF">J2S62_000317</name>
</gene>
<sequence>MFELTNASQSHRGTGRRDNYPMELRTYWRMLSKNWWIVVAGALVGLLLGLGASAMMTPRYESTATLYVSVRGVGAGDSGDLFQGASFAQTVVTSYVDIATTAIVLDGVAEEMDGEVARDEMRRLLSVQSPEGSSLLNITGEHSDPETAAALVNTTGETLVDVVENEIEVGAEGGSSPVQVRLIDPGIVPAESVSPNFALNSALGLLVGLALGIALAILRGSLDTRIHSIADVEEITNVPVVGRIALDDSIAHRPLVVHDDPRSPRAEAFRTTRTNLQFFAANDDARVFVVSSATPGEGKTHVVANLAVVLAESGARVALVEADLRRPRLAHVMGIEGAVGLSDVLIDRASLEDVTQQWGTDNLTVVPAGQIPPNPSELLGSPMMREVINTLRETADYVLIDAPPVLPVTDAAILSTYASGSLIVSSVGQTRQQNLEQAIESLENVGGKVLGLIVNRVPMRGSANSGFITYKYVDKSETAKSKASRVA</sequence>
<dbReference type="InterPro" id="IPR033756">
    <property type="entry name" value="YlxH/NBP35"/>
</dbReference>
<comment type="subcellular location">
    <subcellularLocation>
        <location evidence="1">Cell membrane</location>
        <topology evidence="1">Multi-pass membrane protein</topology>
    </subcellularLocation>
</comment>
<evidence type="ECO:0000256" key="3">
    <source>
        <dbReference type="ARBA" id="ARBA00022475"/>
    </source>
</evidence>
<keyword evidence="7 9" id="KW-1133">Transmembrane helix</keyword>
<dbReference type="InterPro" id="IPR027417">
    <property type="entry name" value="P-loop_NTPase"/>
</dbReference>
<name>A0ABU2AXI1_9MICC</name>
<evidence type="ECO:0000313" key="12">
    <source>
        <dbReference type="Proteomes" id="UP001183794"/>
    </source>
</evidence>
<protein>
    <submittedName>
        <fullName evidence="11">Capsular exopolysaccharide synthesis family protein</fullName>
    </submittedName>
</protein>
<feature type="domain" description="Polysaccharide chain length determinant N-terminal" evidence="10">
    <location>
        <begin position="23"/>
        <end position="73"/>
    </location>
</feature>
<dbReference type="InterPro" id="IPR003856">
    <property type="entry name" value="LPS_length_determ_N"/>
</dbReference>
<comment type="caution">
    <text evidence="11">The sequence shown here is derived from an EMBL/GenBank/DDBJ whole genome shotgun (WGS) entry which is preliminary data.</text>
</comment>
<evidence type="ECO:0000259" key="10">
    <source>
        <dbReference type="Pfam" id="PF02706"/>
    </source>
</evidence>
<keyword evidence="5" id="KW-0547">Nucleotide-binding</keyword>
<evidence type="ECO:0000256" key="2">
    <source>
        <dbReference type="ARBA" id="ARBA00006683"/>
    </source>
</evidence>
<accession>A0ABU2AXI1</accession>
<comment type="similarity">
    <text evidence="2">Belongs to the CpsC/CapA family.</text>
</comment>
<keyword evidence="3" id="KW-1003">Cell membrane</keyword>
<evidence type="ECO:0000256" key="8">
    <source>
        <dbReference type="ARBA" id="ARBA00023136"/>
    </source>
</evidence>
<keyword evidence="12" id="KW-1185">Reference proteome</keyword>
<dbReference type="InterPro" id="IPR050445">
    <property type="entry name" value="Bact_polysacc_biosynth/exp"/>
</dbReference>
<dbReference type="Proteomes" id="UP001183794">
    <property type="component" value="Unassembled WGS sequence"/>
</dbReference>
<reference evidence="11 12" key="1">
    <citation type="submission" date="2023-07" db="EMBL/GenBank/DDBJ databases">
        <title>Sequencing the genomes of 1000 actinobacteria strains.</title>
        <authorList>
            <person name="Klenk H.-P."/>
        </authorList>
    </citation>
    <scope>NUCLEOTIDE SEQUENCE [LARGE SCALE GENOMIC DNA]</scope>
    <source>
        <strain evidence="11 12">DSM 22966</strain>
    </source>
</reference>
<dbReference type="Pfam" id="PF10609">
    <property type="entry name" value="ParA"/>
    <property type="match status" value="1"/>
</dbReference>
<keyword evidence="4 9" id="KW-0812">Transmembrane</keyword>